<dbReference type="InterPro" id="IPR008969">
    <property type="entry name" value="CarboxyPept-like_regulatory"/>
</dbReference>
<sequence length="829" mass="93490">MRKLIPLILLTAFSVNRTSAQDKVSANQTATAPTAVTGKIVDGTTGKPVEYASVVLLRFADSSLLTGVYTTPDGLFTLPRIPAGDYVLRVTFMGYDKFEQKLQSDADRSLGELKLTAAGTSLAGVEIKSEKPEFSMQIDRQVFDMSNMLAAAGGTASDVMKYLPGVESDIDENVTMRGKSITVYVDGKPSPFGDTKTALQMIPSETIDKIELIHNPSAKFDAAGGGGIINIVLKKDKAMGYNYMINVSAANPREANGSVNASLRLRKINFFGNFQQRYNQQRGSGYSYRKNMKDTVNYFIQESTNRNINKGSGGRFGFDYYLDNHTTLTFAGGWNHWDNNNRDSSYMNYQDEYMQQQRYGFRNNTSGGDGLSYNTNFNFKRTFDKPNQELTAYVNYSDSKGNSGSQYRTNYERPDGTVYGKPSNQVNDGENHNRFLDAQADYTTPYGKKGKFEAGGKYTTRNYENLYVANLFDYNTGNFVISPLLSNNYSYREKIGSGYVNAASAIGNLGYQVGLRVENSQLTGYSFSKDTSVNNSFLNVFPSLFLKYNLPNDHNLIFNYSTRIDRPDFNQLLPYINNSDTMNIRVGNPGLKPAFTHKFELNYGIYFPKTRNYFSTGFYYSTTNKLIDRLSLLDPKTGITTTSPQNLATNNSFGSNTTYKMRIFKWWTHTTTFNLEYSHIFGQSGDRKIENENLGYSINLNSNFRLPFKFSGQIVGSYRSPRVMPQGTYKAMNGVDISIRKEFFKNNALSVSASLADVFNTRQFASHYETPDFIQDYDRTRTSRIVKLNVRYRFAKIDPNLFRKKKVQKEEEEEEAPAAPKTNGRELGL</sequence>
<keyword evidence="12" id="KW-1185">Reference proteome</keyword>
<keyword evidence="4 7" id="KW-0812">Transmembrane</keyword>
<dbReference type="SUPFAM" id="SSF49464">
    <property type="entry name" value="Carboxypeptidase regulatory domain-like"/>
    <property type="match status" value="1"/>
</dbReference>
<evidence type="ECO:0000256" key="3">
    <source>
        <dbReference type="ARBA" id="ARBA00022452"/>
    </source>
</evidence>
<comment type="similarity">
    <text evidence="7">Belongs to the TonB-dependent receptor family.</text>
</comment>
<dbReference type="Pfam" id="PF13620">
    <property type="entry name" value="CarboxypepD_reg"/>
    <property type="match status" value="1"/>
</dbReference>
<protein>
    <submittedName>
        <fullName evidence="11">TonB-dependent receptor family protein</fullName>
    </submittedName>
</protein>
<dbReference type="Pfam" id="PF14905">
    <property type="entry name" value="OMP_b-brl_3"/>
    <property type="match status" value="1"/>
</dbReference>
<dbReference type="InterPro" id="IPR037066">
    <property type="entry name" value="Plug_dom_sf"/>
</dbReference>
<dbReference type="Gene3D" id="2.60.40.1120">
    <property type="entry name" value="Carboxypeptidase-like, regulatory domain"/>
    <property type="match status" value="1"/>
</dbReference>
<dbReference type="Gene3D" id="2.170.130.10">
    <property type="entry name" value="TonB-dependent receptor, plug domain"/>
    <property type="match status" value="1"/>
</dbReference>
<keyword evidence="11" id="KW-0675">Receptor</keyword>
<dbReference type="EMBL" id="CP107006">
    <property type="protein sequence ID" value="UYQ91056.1"/>
    <property type="molecule type" value="Genomic_DNA"/>
</dbReference>
<keyword evidence="5 7" id="KW-0472">Membrane</keyword>
<evidence type="ECO:0000256" key="6">
    <source>
        <dbReference type="ARBA" id="ARBA00023237"/>
    </source>
</evidence>
<dbReference type="Proteomes" id="UP001162741">
    <property type="component" value="Chromosome"/>
</dbReference>
<feature type="region of interest" description="Disordered" evidence="8">
    <location>
        <begin position="805"/>
        <end position="829"/>
    </location>
</feature>
<dbReference type="InterPro" id="IPR039426">
    <property type="entry name" value="TonB-dep_rcpt-like"/>
</dbReference>
<keyword evidence="6 7" id="KW-0998">Cell outer membrane</keyword>
<evidence type="ECO:0000256" key="8">
    <source>
        <dbReference type="SAM" id="MobiDB-lite"/>
    </source>
</evidence>
<feature type="region of interest" description="Disordered" evidence="8">
    <location>
        <begin position="395"/>
        <end position="426"/>
    </location>
</feature>
<dbReference type="SUPFAM" id="SSF56935">
    <property type="entry name" value="Porins"/>
    <property type="match status" value="1"/>
</dbReference>
<dbReference type="PANTHER" id="PTHR40980:SF4">
    <property type="entry name" value="TONB-DEPENDENT RECEPTOR-LIKE BETA-BARREL DOMAIN-CONTAINING PROTEIN"/>
    <property type="match status" value="1"/>
</dbReference>
<keyword evidence="2 7" id="KW-0813">Transport</keyword>
<accession>A0ABY6IUL2</accession>
<evidence type="ECO:0000256" key="1">
    <source>
        <dbReference type="ARBA" id="ARBA00004571"/>
    </source>
</evidence>
<evidence type="ECO:0000256" key="4">
    <source>
        <dbReference type="ARBA" id="ARBA00022692"/>
    </source>
</evidence>
<dbReference type="InterPro" id="IPR041700">
    <property type="entry name" value="OMP_b-brl_3"/>
</dbReference>
<dbReference type="PROSITE" id="PS52016">
    <property type="entry name" value="TONB_DEPENDENT_REC_3"/>
    <property type="match status" value="1"/>
</dbReference>
<name>A0ABY6IUL2_9BACT</name>
<comment type="subcellular location">
    <subcellularLocation>
        <location evidence="1 7">Cell outer membrane</location>
        <topology evidence="1 7">Multi-pass membrane protein</topology>
    </subcellularLocation>
</comment>
<evidence type="ECO:0000256" key="5">
    <source>
        <dbReference type="ARBA" id="ARBA00023136"/>
    </source>
</evidence>
<dbReference type="Pfam" id="PF07715">
    <property type="entry name" value="Plug"/>
    <property type="match status" value="1"/>
</dbReference>
<proteinExistence type="inferred from homology"/>
<feature type="domain" description="Outer membrane protein beta-barrel" evidence="10">
    <location>
        <begin position="381"/>
        <end position="792"/>
    </location>
</feature>
<evidence type="ECO:0000256" key="7">
    <source>
        <dbReference type="PROSITE-ProRule" id="PRU01360"/>
    </source>
</evidence>
<dbReference type="InterPro" id="IPR036942">
    <property type="entry name" value="Beta-barrel_TonB_sf"/>
</dbReference>
<reference evidence="11" key="1">
    <citation type="submission" date="2022-10" db="EMBL/GenBank/DDBJ databases">
        <title>Chitinophaga sp. nov., isolated from soil.</title>
        <authorList>
            <person name="Jeon C.O."/>
        </authorList>
    </citation>
    <scope>NUCLEOTIDE SEQUENCE</scope>
    <source>
        <strain evidence="11">R8</strain>
    </source>
</reference>
<organism evidence="11 12">
    <name type="scientific">Chitinophaga horti</name>
    <dbReference type="NCBI Taxonomy" id="2920382"/>
    <lineage>
        <taxon>Bacteria</taxon>
        <taxon>Pseudomonadati</taxon>
        <taxon>Bacteroidota</taxon>
        <taxon>Chitinophagia</taxon>
        <taxon>Chitinophagales</taxon>
        <taxon>Chitinophagaceae</taxon>
        <taxon>Chitinophaga</taxon>
    </lineage>
</organism>
<evidence type="ECO:0000313" key="12">
    <source>
        <dbReference type="Proteomes" id="UP001162741"/>
    </source>
</evidence>
<gene>
    <name evidence="11" type="ORF">MKQ68_13230</name>
</gene>
<dbReference type="InterPro" id="IPR012910">
    <property type="entry name" value="Plug_dom"/>
</dbReference>
<evidence type="ECO:0000256" key="2">
    <source>
        <dbReference type="ARBA" id="ARBA00022448"/>
    </source>
</evidence>
<evidence type="ECO:0000313" key="11">
    <source>
        <dbReference type="EMBL" id="UYQ91056.1"/>
    </source>
</evidence>
<evidence type="ECO:0000259" key="10">
    <source>
        <dbReference type="Pfam" id="PF14905"/>
    </source>
</evidence>
<keyword evidence="3 7" id="KW-1134">Transmembrane beta strand</keyword>
<feature type="domain" description="TonB-dependent receptor plug" evidence="9">
    <location>
        <begin position="139"/>
        <end position="227"/>
    </location>
</feature>
<dbReference type="PANTHER" id="PTHR40980">
    <property type="entry name" value="PLUG DOMAIN-CONTAINING PROTEIN"/>
    <property type="match status" value="1"/>
</dbReference>
<dbReference type="Gene3D" id="2.40.170.20">
    <property type="entry name" value="TonB-dependent receptor, beta-barrel domain"/>
    <property type="match status" value="1"/>
</dbReference>
<feature type="compositionally biased region" description="Polar residues" evidence="8">
    <location>
        <begin position="395"/>
        <end position="409"/>
    </location>
</feature>
<dbReference type="RefSeq" id="WP_264279539.1">
    <property type="nucleotide sequence ID" value="NZ_CP107006.1"/>
</dbReference>
<evidence type="ECO:0000259" key="9">
    <source>
        <dbReference type="Pfam" id="PF07715"/>
    </source>
</evidence>